<dbReference type="InParanoid" id="I1CT66"/>
<gene>
    <name evidence="1" type="ORF">RO3G_16357</name>
</gene>
<name>I1CT66_RHIO9</name>
<evidence type="ECO:0000313" key="2">
    <source>
        <dbReference type="Proteomes" id="UP000009138"/>
    </source>
</evidence>
<dbReference type="EMBL" id="CH476750">
    <property type="protein sequence ID" value="EIE91646.1"/>
    <property type="molecule type" value="Genomic_DNA"/>
</dbReference>
<dbReference type="OMA" id="LYCEAQV"/>
<dbReference type="Proteomes" id="UP000009138">
    <property type="component" value="Unassembled WGS sequence"/>
</dbReference>
<proteinExistence type="predicted"/>
<sequence length="61" mass="7226">MDWEKEVDPYHLQTLTCLKLYHRKQGSEQKSTDKGLDDEMEETVLKTKQQFDTNNCRSSSM</sequence>
<dbReference type="VEuPathDB" id="FungiDB:RO3G_16357"/>
<dbReference type="AlphaFoldDB" id="I1CT66"/>
<organism evidence="1 2">
    <name type="scientific">Rhizopus delemar (strain RA 99-880 / ATCC MYA-4621 / FGSC 9543 / NRRL 43880)</name>
    <name type="common">Mucormycosis agent</name>
    <name type="synonym">Rhizopus arrhizus var. delemar</name>
    <dbReference type="NCBI Taxonomy" id="246409"/>
    <lineage>
        <taxon>Eukaryota</taxon>
        <taxon>Fungi</taxon>
        <taxon>Fungi incertae sedis</taxon>
        <taxon>Mucoromycota</taxon>
        <taxon>Mucoromycotina</taxon>
        <taxon>Mucoromycetes</taxon>
        <taxon>Mucorales</taxon>
        <taxon>Mucorineae</taxon>
        <taxon>Rhizopodaceae</taxon>
        <taxon>Rhizopus</taxon>
    </lineage>
</organism>
<evidence type="ECO:0000313" key="1">
    <source>
        <dbReference type="EMBL" id="EIE91646.1"/>
    </source>
</evidence>
<protein>
    <submittedName>
        <fullName evidence="1">Uncharacterized protein</fullName>
    </submittedName>
</protein>
<keyword evidence="2" id="KW-1185">Reference proteome</keyword>
<dbReference type="OrthoDB" id="2287198at2759"/>
<accession>I1CT66</accession>
<dbReference type="GeneID" id="93623322"/>
<reference evidence="1 2" key="1">
    <citation type="journal article" date="2009" name="PLoS Genet.">
        <title>Genomic analysis of the basal lineage fungus Rhizopus oryzae reveals a whole-genome duplication.</title>
        <authorList>
            <person name="Ma L.-J."/>
            <person name="Ibrahim A.S."/>
            <person name="Skory C."/>
            <person name="Grabherr M.G."/>
            <person name="Burger G."/>
            <person name="Butler M."/>
            <person name="Elias M."/>
            <person name="Idnurm A."/>
            <person name="Lang B.F."/>
            <person name="Sone T."/>
            <person name="Abe A."/>
            <person name="Calvo S.E."/>
            <person name="Corrochano L.M."/>
            <person name="Engels R."/>
            <person name="Fu J."/>
            <person name="Hansberg W."/>
            <person name="Kim J.-M."/>
            <person name="Kodira C.D."/>
            <person name="Koehrsen M.J."/>
            <person name="Liu B."/>
            <person name="Miranda-Saavedra D."/>
            <person name="O'Leary S."/>
            <person name="Ortiz-Castellanos L."/>
            <person name="Poulter R."/>
            <person name="Rodriguez-Romero J."/>
            <person name="Ruiz-Herrera J."/>
            <person name="Shen Y.-Q."/>
            <person name="Zeng Q."/>
            <person name="Galagan J."/>
            <person name="Birren B.W."/>
            <person name="Cuomo C.A."/>
            <person name="Wickes B.L."/>
        </authorList>
    </citation>
    <scope>NUCLEOTIDE SEQUENCE [LARGE SCALE GENOMIC DNA]</scope>
    <source>
        <strain evidence="2">RA 99-880 / ATCC MYA-4621 / FGSC 9543 / NRRL 43880</strain>
    </source>
</reference>
<dbReference type="RefSeq" id="XP_067527042.1">
    <property type="nucleotide sequence ID" value="XM_067670941.1"/>
</dbReference>